<evidence type="ECO:0000313" key="6">
    <source>
        <dbReference type="Proteomes" id="UP000005239"/>
    </source>
</evidence>
<dbReference type="PANTHER" id="PTHR24096:SF149">
    <property type="entry name" value="AMP-BINDING DOMAIN-CONTAINING PROTEIN-RELATED"/>
    <property type="match status" value="1"/>
</dbReference>
<sequence length="159" mass="17506">MTSLPVSKNEVLLEAWRKTLNDEIVHSPCKPINTPIEPLASRAMKSLLEHAQRHPQKPAVIDAFNQTRFLTYQQIHDQSLSVAAFLRSQGFSVGDRACTVLANCIEFPVIHLGVWSAGGVFDESVYQLRDSGSSVVFTSEVLLRSVLSAAEDCPEIKVG</sequence>
<keyword evidence="6" id="KW-1185">Reference proteome</keyword>
<accession>A0A2A6CGW0</accession>
<reference evidence="5" key="2">
    <citation type="submission" date="2022-06" db="UniProtKB">
        <authorList>
            <consortium name="EnsemblMetazoa"/>
        </authorList>
    </citation>
    <scope>IDENTIFICATION</scope>
    <source>
        <strain evidence="5">PS312</strain>
    </source>
</reference>
<dbReference type="AlphaFoldDB" id="A0A2A6CGW0"/>
<keyword evidence="4" id="KW-0576">Peroxisome</keyword>
<dbReference type="Proteomes" id="UP000005239">
    <property type="component" value="Unassembled WGS sequence"/>
</dbReference>
<dbReference type="GO" id="GO:0005777">
    <property type="term" value="C:peroxisome"/>
    <property type="evidence" value="ECO:0007669"/>
    <property type="project" value="UniProtKB-SubCell"/>
</dbReference>
<dbReference type="InterPro" id="IPR000873">
    <property type="entry name" value="AMP-dep_synth/lig_dom"/>
</dbReference>
<evidence type="ECO:0000256" key="2">
    <source>
        <dbReference type="ARBA" id="ARBA00006432"/>
    </source>
</evidence>
<comment type="similarity">
    <text evidence="2">Belongs to the ATP-dependent AMP-binding enzyme family.</text>
</comment>
<keyword evidence="3" id="KW-0436">Ligase</keyword>
<dbReference type="GO" id="GO:0016874">
    <property type="term" value="F:ligase activity"/>
    <property type="evidence" value="ECO:0007669"/>
    <property type="project" value="UniProtKB-KW"/>
</dbReference>
<accession>A0A8R1YNE4</accession>
<dbReference type="Pfam" id="PF00501">
    <property type="entry name" value="AMP-binding"/>
    <property type="match status" value="1"/>
</dbReference>
<dbReference type="OrthoDB" id="10253869at2759"/>
<evidence type="ECO:0000256" key="1">
    <source>
        <dbReference type="ARBA" id="ARBA00004275"/>
    </source>
</evidence>
<dbReference type="PANTHER" id="PTHR24096">
    <property type="entry name" value="LONG-CHAIN-FATTY-ACID--COA LIGASE"/>
    <property type="match status" value="1"/>
</dbReference>
<reference evidence="6" key="1">
    <citation type="journal article" date="2008" name="Nat. Genet.">
        <title>The Pristionchus pacificus genome provides a unique perspective on nematode lifestyle and parasitism.</title>
        <authorList>
            <person name="Dieterich C."/>
            <person name="Clifton S.W."/>
            <person name="Schuster L.N."/>
            <person name="Chinwalla A."/>
            <person name="Delehaunty K."/>
            <person name="Dinkelacker I."/>
            <person name="Fulton L."/>
            <person name="Fulton R."/>
            <person name="Godfrey J."/>
            <person name="Minx P."/>
            <person name="Mitreva M."/>
            <person name="Roeseler W."/>
            <person name="Tian H."/>
            <person name="Witte H."/>
            <person name="Yang S.P."/>
            <person name="Wilson R.K."/>
            <person name="Sommer R.J."/>
        </authorList>
    </citation>
    <scope>NUCLEOTIDE SEQUENCE [LARGE SCALE GENOMIC DNA]</scope>
    <source>
        <strain evidence="6">PS312</strain>
    </source>
</reference>
<evidence type="ECO:0000313" key="5">
    <source>
        <dbReference type="EnsemblMetazoa" id="PPA34117.1"/>
    </source>
</evidence>
<dbReference type="InterPro" id="IPR042099">
    <property type="entry name" value="ANL_N_sf"/>
</dbReference>
<proteinExistence type="inferred from homology"/>
<evidence type="ECO:0000256" key="3">
    <source>
        <dbReference type="ARBA" id="ARBA00022598"/>
    </source>
</evidence>
<dbReference type="SUPFAM" id="SSF56801">
    <property type="entry name" value="Acetyl-CoA synthetase-like"/>
    <property type="match status" value="1"/>
</dbReference>
<dbReference type="Gene3D" id="3.40.50.12780">
    <property type="entry name" value="N-terminal domain of ligase-like"/>
    <property type="match status" value="1"/>
</dbReference>
<gene>
    <name evidence="5" type="primary">WBGene00272486</name>
</gene>
<comment type="subcellular location">
    <subcellularLocation>
        <location evidence="1">Peroxisome</location>
    </subcellularLocation>
</comment>
<protein>
    <submittedName>
        <fullName evidence="5">AMP-binding protein</fullName>
    </submittedName>
</protein>
<dbReference type="EnsemblMetazoa" id="PPA34117.1">
    <property type="protein sequence ID" value="PPA34117.1"/>
    <property type="gene ID" value="WBGene00272486"/>
</dbReference>
<evidence type="ECO:0000256" key="4">
    <source>
        <dbReference type="ARBA" id="ARBA00023140"/>
    </source>
</evidence>
<organism evidence="5 6">
    <name type="scientific">Pristionchus pacificus</name>
    <name type="common">Parasitic nematode worm</name>
    <dbReference type="NCBI Taxonomy" id="54126"/>
    <lineage>
        <taxon>Eukaryota</taxon>
        <taxon>Metazoa</taxon>
        <taxon>Ecdysozoa</taxon>
        <taxon>Nematoda</taxon>
        <taxon>Chromadorea</taxon>
        <taxon>Rhabditida</taxon>
        <taxon>Rhabditina</taxon>
        <taxon>Diplogasteromorpha</taxon>
        <taxon>Diplogasteroidea</taxon>
        <taxon>Neodiplogasteridae</taxon>
        <taxon>Pristionchus</taxon>
    </lineage>
</organism>
<name>A0A2A6CGW0_PRIPA</name>